<keyword evidence="5" id="KW-1185">Reference proteome</keyword>
<protein>
    <submittedName>
        <fullName evidence="4">Nucleoside hydrolase</fullName>
    </submittedName>
</protein>
<evidence type="ECO:0000256" key="1">
    <source>
        <dbReference type="ARBA" id="ARBA00022801"/>
    </source>
</evidence>
<feature type="domain" description="Inosine/uridine-preferring nucleoside hydrolase" evidence="3">
    <location>
        <begin position="6"/>
        <end position="306"/>
    </location>
</feature>
<keyword evidence="1 4" id="KW-0378">Hydrolase</keyword>
<sequence>MPRYKMILDLDTGIDDALALAYAVGHQDIDLIGIIASYGNNLTDVTAQNSLDLLDLLGASDVPVFYGARHSTTTDDFSVMPVSKTIHGKNGVGDVAVPKSSRQVDAQSGIDFLIEAAHQYQDELIYLPTGPLTNLALALEKDPAIAHLIGQTTLMGGALTVPGNVTPFTEANINQDPEAANTVFQQQEKLTMVGLDVTLRTLLTKKETAEWRALGNQKGQLYADIMDYYIDAYYNLDIDKRGAALHDPLAVAVAVQPDYIDTLPLNMKVTTDKVTGDYGRTIGDTEKLLDETTSKAAILVDQDRFVHDFQRMMLAVLA</sequence>
<name>A0ABS5QV96_9LACO</name>
<dbReference type="CDD" id="cd02650">
    <property type="entry name" value="nuc_hydro_CaPnhB"/>
    <property type="match status" value="1"/>
</dbReference>
<dbReference type="InterPro" id="IPR001910">
    <property type="entry name" value="Inosine/uridine_hydrolase_dom"/>
</dbReference>
<proteinExistence type="predicted"/>
<dbReference type="PANTHER" id="PTHR12304">
    <property type="entry name" value="INOSINE-URIDINE PREFERRING NUCLEOSIDE HYDROLASE"/>
    <property type="match status" value="1"/>
</dbReference>
<dbReference type="Pfam" id="PF01156">
    <property type="entry name" value="IU_nuc_hydro"/>
    <property type="match status" value="1"/>
</dbReference>
<evidence type="ECO:0000313" key="4">
    <source>
        <dbReference type="EMBL" id="MBS9337120.1"/>
    </source>
</evidence>
<comment type="caution">
    <text evidence="4">The sequence shown here is derived from an EMBL/GenBank/DDBJ whole genome shotgun (WGS) entry which is preliminary data.</text>
</comment>
<evidence type="ECO:0000313" key="5">
    <source>
        <dbReference type="Proteomes" id="UP001519503"/>
    </source>
</evidence>
<evidence type="ECO:0000259" key="3">
    <source>
        <dbReference type="Pfam" id="PF01156"/>
    </source>
</evidence>
<dbReference type="Proteomes" id="UP001519503">
    <property type="component" value="Unassembled WGS sequence"/>
</dbReference>
<evidence type="ECO:0000256" key="2">
    <source>
        <dbReference type="ARBA" id="ARBA00023295"/>
    </source>
</evidence>
<accession>A0ABS5QV96</accession>
<dbReference type="Gene3D" id="3.90.245.10">
    <property type="entry name" value="Ribonucleoside hydrolase-like"/>
    <property type="match status" value="1"/>
</dbReference>
<dbReference type="PANTHER" id="PTHR12304:SF4">
    <property type="entry name" value="URIDINE NUCLEOSIDASE"/>
    <property type="match status" value="1"/>
</dbReference>
<organism evidence="4 5">
    <name type="scientific">Fructobacillus parabroussonetiae</name>
    <dbReference type="NCBI Taxonomy" id="2713174"/>
    <lineage>
        <taxon>Bacteria</taxon>
        <taxon>Bacillati</taxon>
        <taxon>Bacillota</taxon>
        <taxon>Bacilli</taxon>
        <taxon>Lactobacillales</taxon>
        <taxon>Lactobacillaceae</taxon>
        <taxon>Fructobacillus</taxon>
    </lineage>
</organism>
<dbReference type="RefSeq" id="WP_213820737.1">
    <property type="nucleotide sequence ID" value="NZ_JAAMFL010000002.1"/>
</dbReference>
<keyword evidence="2" id="KW-0326">Glycosidase</keyword>
<dbReference type="EMBL" id="JAAMFL010000002">
    <property type="protein sequence ID" value="MBS9337120.1"/>
    <property type="molecule type" value="Genomic_DNA"/>
</dbReference>
<dbReference type="GO" id="GO:0016787">
    <property type="term" value="F:hydrolase activity"/>
    <property type="evidence" value="ECO:0007669"/>
    <property type="project" value="UniProtKB-KW"/>
</dbReference>
<reference evidence="4 5" key="1">
    <citation type="submission" date="2020-02" db="EMBL/GenBank/DDBJ databases">
        <title>Fructobacillus sp. isolated from paper mulberry of Taiwan.</title>
        <authorList>
            <person name="Lin S.-T."/>
        </authorList>
    </citation>
    <scope>NUCLEOTIDE SEQUENCE [LARGE SCALE GENOMIC DNA]</scope>
    <source>
        <strain evidence="4 5">S1-1</strain>
    </source>
</reference>
<dbReference type="InterPro" id="IPR023186">
    <property type="entry name" value="IUNH"/>
</dbReference>
<dbReference type="SUPFAM" id="SSF53590">
    <property type="entry name" value="Nucleoside hydrolase"/>
    <property type="match status" value="1"/>
</dbReference>
<gene>
    <name evidence="4" type="ORF">G6R30_01390</name>
</gene>
<dbReference type="InterPro" id="IPR036452">
    <property type="entry name" value="Ribo_hydro-like"/>
</dbReference>